<organism evidence="1 2">
    <name type="scientific">Pieris brassicae</name>
    <name type="common">White butterfly</name>
    <name type="synonym">Large white butterfly</name>
    <dbReference type="NCBI Taxonomy" id="7116"/>
    <lineage>
        <taxon>Eukaryota</taxon>
        <taxon>Metazoa</taxon>
        <taxon>Ecdysozoa</taxon>
        <taxon>Arthropoda</taxon>
        <taxon>Hexapoda</taxon>
        <taxon>Insecta</taxon>
        <taxon>Pterygota</taxon>
        <taxon>Neoptera</taxon>
        <taxon>Endopterygota</taxon>
        <taxon>Lepidoptera</taxon>
        <taxon>Glossata</taxon>
        <taxon>Ditrysia</taxon>
        <taxon>Papilionoidea</taxon>
        <taxon>Pieridae</taxon>
        <taxon>Pierinae</taxon>
        <taxon>Pieris</taxon>
    </lineage>
</organism>
<sequence>MISRKILKITDGEDGKTKRGATREKENKQDKMEYFGCTEIRSIAVAVRAFQLAHNDWRRQGARCDAAGGRTSDFTADIATARCLEPDPYYV</sequence>
<keyword evidence="2" id="KW-1185">Reference proteome</keyword>
<reference evidence="1" key="1">
    <citation type="submission" date="2022-05" db="EMBL/GenBank/DDBJ databases">
        <authorList>
            <person name="Okamura Y."/>
        </authorList>
    </citation>
    <scope>NUCLEOTIDE SEQUENCE</scope>
</reference>
<evidence type="ECO:0000313" key="1">
    <source>
        <dbReference type="EMBL" id="CAH4027464.1"/>
    </source>
</evidence>
<dbReference type="EMBL" id="CALOZG010000005">
    <property type="protein sequence ID" value="CAH4027464.1"/>
    <property type="molecule type" value="Genomic_DNA"/>
</dbReference>
<dbReference type="AlphaFoldDB" id="A0A9P0X9C7"/>
<name>A0A9P0X9C7_PIEBR</name>
<protein>
    <submittedName>
        <fullName evidence="1">Uncharacterized protein</fullName>
    </submittedName>
</protein>
<dbReference type="Proteomes" id="UP001152562">
    <property type="component" value="Unassembled WGS sequence"/>
</dbReference>
<accession>A0A9P0X9C7</accession>
<comment type="caution">
    <text evidence="1">The sequence shown here is derived from an EMBL/GenBank/DDBJ whole genome shotgun (WGS) entry which is preliminary data.</text>
</comment>
<evidence type="ECO:0000313" key="2">
    <source>
        <dbReference type="Proteomes" id="UP001152562"/>
    </source>
</evidence>
<proteinExistence type="predicted"/>
<gene>
    <name evidence="1" type="ORF">PIBRA_LOCUS4668</name>
</gene>